<evidence type="ECO:0000256" key="5">
    <source>
        <dbReference type="ARBA" id="ARBA00022618"/>
    </source>
</evidence>
<dbReference type="GO" id="GO:0051301">
    <property type="term" value="P:cell division"/>
    <property type="evidence" value="ECO:0007669"/>
    <property type="project" value="UniProtKB-KW"/>
</dbReference>
<comment type="caution">
    <text evidence="15">The sequence shown here is derived from an EMBL/GenBank/DDBJ whole genome shotgun (WGS) entry which is preliminary data.</text>
</comment>
<reference evidence="15 16" key="1">
    <citation type="submission" date="2019-07" db="EMBL/GenBank/DDBJ databases">
        <title>Reinekea sp. strain SSH23 genome sequencing and assembly.</title>
        <authorList>
            <person name="Kim I."/>
        </authorList>
    </citation>
    <scope>NUCLEOTIDE SEQUENCE [LARGE SCALE GENOMIC DNA]</scope>
    <source>
        <strain evidence="15 16">SSH23</strain>
    </source>
</reference>
<evidence type="ECO:0000256" key="12">
    <source>
        <dbReference type="PROSITE-ProRule" id="PRU00277"/>
    </source>
</evidence>
<dbReference type="PROSITE" id="PS50059">
    <property type="entry name" value="FKBP_PPIASE"/>
    <property type="match status" value="1"/>
</dbReference>
<keyword evidence="5 11" id="KW-0132">Cell division</keyword>
<evidence type="ECO:0000256" key="9">
    <source>
        <dbReference type="ARBA" id="ARBA00023306"/>
    </source>
</evidence>
<dbReference type="Gene3D" id="3.30.70.1050">
    <property type="entry name" value="Trigger factor ribosome-binding domain"/>
    <property type="match status" value="1"/>
</dbReference>
<feature type="domain" description="PPIase FKBP-type" evidence="14">
    <location>
        <begin position="161"/>
        <end position="246"/>
    </location>
</feature>
<evidence type="ECO:0000256" key="11">
    <source>
        <dbReference type="HAMAP-Rule" id="MF_00303"/>
    </source>
</evidence>
<dbReference type="InterPro" id="IPR005215">
    <property type="entry name" value="Trig_fac"/>
</dbReference>
<evidence type="ECO:0000256" key="6">
    <source>
        <dbReference type="ARBA" id="ARBA00023110"/>
    </source>
</evidence>
<keyword evidence="16" id="KW-1185">Reference proteome</keyword>
<comment type="function">
    <text evidence="11">Involved in protein export. Acts as a chaperone by maintaining the newly synthesized protein in an open conformation. Functions as a peptidyl-prolyl cis-trans isomerase.</text>
</comment>
<dbReference type="NCBIfam" id="TIGR00115">
    <property type="entry name" value="tig"/>
    <property type="match status" value="1"/>
</dbReference>
<dbReference type="SUPFAM" id="SSF102735">
    <property type="entry name" value="Trigger factor ribosome-binding domain"/>
    <property type="match status" value="1"/>
</dbReference>
<dbReference type="InterPro" id="IPR046357">
    <property type="entry name" value="PPIase_dom_sf"/>
</dbReference>
<dbReference type="GO" id="GO:0044183">
    <property type="term" value="F:protein folding chaperone"/>
    <property type="evidence" value="ECO:0007669"/>
    <property type="project" value="TreeGrafter"/>
</dbReference>
<gene>
    <name evidence="11" type="primary">tig</name>
    <name evidence="15" type="ORF">FME95_02965</name>
</gene>
<evidence type="ECO:0000256" key="8">
    <source>
        <dbReference type="ARBA" id="ARBA00023235"/>
    </source>
</evidence>
<comment type="domain">
    <text evidence="11">Consists of 3 domains; the N-terminus binds the ribosome, the middle domain has PPIase activity, while the C-terminus has intrinsic chaperone activity on its own.</text>
</comment>
<dbReference type="RefSeq" id="WP_147712946.1">
    <property type="nucleotide sequence ID" value="NZ_VKAD01000001.1"/>
</dbReference>
<dbReference type="InterPro" id="IPR027304">
    <property type="entry name" value="Trigger_fact/SurA_dom_sf"/>
</dbReference>
<dbReference type="Pfam" id="PF05697">
    <property type="entry name" value="Trigger_N"/>
    <property type="match status" value="1"/>
</dbReference>
<dbReference type="PANTHER" id="PTHR30560:SF3">
    <property type="entry name" value="TRIGGER FACTOR-LIKE PROTEIN TIG, CHLOROPLASTIC"/>
    <property type="match status" value="1"/>
</dbReference>
<evidence type="ECO:0000256" key="13">
    <source>
        <dbReference type="RuleBase" id="RU003914"/>
    </source>
</evidence>
<organism evidence="15 16">
    <name type="scientific">Reinekea thalattae</name>
    <dbReference type="NCBI Taxonomy" id="2593301"/>
    <lineage>
        <taxon>Bacteria</taxon>
        <taxon>Pseudomonadati</taxon>
        <taxon>Pseudomonadota</taxon>
        <taxon>Gammaproteobacteria</taxon>
        <taxon>Oceanospirillales</taxon>
        <taxon>Saccharospirillaceae</taxon>
        <taxon>Reinekea</taxon>
    </lineage>
</organism>
<dbReference type="InterPro" id="IPR008880">
    <property type="entry name" value="Trigger_fac_C"/>
</dbReference>
<dbReference type="PANTHER" id="PTHR30560">
    <property type="entry name" value="TRIGGER FACTOR CHAPERONE AND PEPTIDYL-PROLYL CIS/TRANS ISOMERASE"/>
    <property type="match status" value="1"/>
</dbReference>
<dbReference type="Pfam" id="PF05698">
    <property type="entry name" value="Trigger_C"/>
    <property type="match status" value="1"/>
</dbReference>
<evidence type="ECO:0000256" key="1">
    <source>
        <dbReference type="ARBA" id="ARBA00000971"/>
    </source>
</evidence>
<dbReference type="OrthoDB" id="9767721at2"/>
<dbReference type="GO" id="GO:0043022">
    <property type="term" value="F:ribosome binding"/>
    <property type="evidence" value="ECO:0007669"/>
    <property type="project" value="TreeGrafter"/>
</dbReference>
<dbReference type="SUPFAM" id="SSF109998">
    <property type="entry name" value="Triger factor/SurA peptide-binding domain-like"/>
    <property type="match status" value="1"/>
</dbReference>
<dbReference type="SUPFAM" id="SSF54534">
    <property type="entry name" value="FKBP-like"/>
    <property type="match status" value="1"/>
</dbReference>
<dbReference type="InterPro" id="IPR037041">
    <property type="entry name" value="Trigger_fac_C_sf"/>
</dbReference>
<keyword evidence="9 11" id="KW-0131">Cell cycle</keyword>
<comment type="subcellular location">
    <subcellularLocation>
        <location evidence="11">Cytoplasm</location>
    </subcellularLocation>
    <text evidence="11">About half TF is bound to the ribosome near the polypeptide exit tunnel while the other half is free in the cytoplasm.</text>
</comment>
<dbReference type="HAMAP" id="MF_00303">
    <property type="entry name" value="Trigger_factor_Tig"/>
    <property type="match status" value="1"/>
</dbReference>
<dbReference type="EMBL" id="VKAD01000001">
    <property type="protein sequence ID" value="TXR53546.1"/>
    <property type="molecule type" value="Genomic_DNA"/>
</dbReference>
<evidence type="ECO:0000313" key="16">
    <source>
        <dbReference type="Proteomes" id="UP000321764"/>
    </source>
</evidence>
<dbReference type="InterPro" id="IPR008881">
    <property type="entry name" value="Trigger_fac_ribosome-bd_bac"/>
</dbReference>
<protein>
    <recommendedName>
        <fullName evidence="4 11">Trigger factor</fullName>
        <shortName evidence="11">TF</shortName>
        <ecNumber evidence="3 11">5.2.1.8</ecNumber>
    </recommendedName>
    <alternativeName>
        <fullName evidence="10 11">PPIase</fullName>
    </alternativeName>
</protein>
<name>A0A5C8Z9K6_9GAMM</name>
<dbReference type="GO" id="GO:0043335">
    <property type="term" value="P:protein unfolding"/>
    <property type="evidence" value="ECO:0007669"/>
    <property type="project" value="TreeGrafter"/>
</dbReference>
<dbReference type="InterPro" id="IPR036611">
    <property type="entry name" value="Trigger_fac_ribosome-bd_sf"/>
</dbReference>
<accession>A0A5C8Z9K6</accession>
<dbReference type="Pfam" id="PF00254">
    <property type="entry name" value="FKBP_C"/>
    <property type="match status" value="1"/>
</dbReference>
<dbReference type="AlphaFoldDB" id="A0A5C8Z9K6"/>
<dbReference type="PIRSF" id="PIRSF003095">
    <property type="entry name" value="Trigger_factor"/>
    <property type="match status" value="1"/>
</dbReference>
<keyword evidence="11" id="KW-0963">Cytoplasm</keyword>
<dbReference type="Proteomes" id="UP000321764">
    <property type="component" value="Unassembled WGS sequence"/>
</dbReference>
<dbReference type="Gene3D" id="1.10.3120.10">
    <property type="entry name" value="Trigger factor, C-terminal domain"/>
    <property type="match status" value="1"/>
</dbReference>
<evidence type="ECO:0000256" key="4">
    <source>
        <dbReference type="ARBA" id="ARBA00016902"/>
    </source>
</evidence>
<dbReference type="EC" id="5.2.1.8" evidence="3 11"/>
<dbReference type="GO" id="GO:0051083">
    <property type="term" value="P:'de novo' cotranslational protein folding"/>
    <property type="evidence" value="ECO:0007669"/>
    <property type="project" value="TreeGrafter"/>
</dbReference>
<dbReference type="GO" id="GO:0015031">
    <property type="term" value="P:protein transport"/>
    <property type="evidence" value="ECO:0007669"/>
    <property type="project" value="UniProtKB-UniRule"/>
</dbReference>
<keyword evidence="7 11" id="KW-0143">Chaperone</keyword>
<comment type="similarity">
    <text evidence="2 11 13">Belongs to the FKBP-type PPIase family. Tig subfamily.</text>
</comment>
<comment type="catalytic activity">
    <reaction evidence="1 11 12">
        <text>[protein]-peptidylproline (omega=180) = [protein]-peptidylproline (omega=0)</text>
        <dbReference type="Rhea" id="RHEA:16237"/>
        <dbReference type="Rhea" id="RHEA-COMP:10747"/>
        <dbReference type="Rhea" id="RHEA-COMP:10748"/>
        <dbReference type="ChEBI" id="CHEBI:83833"/>
        <dbReference type="ChEBI" id="CHEBI:83834"/>
        <dbReference type="EC" id="5.2.1.8"/>
    </reaction>
</comment>
<evidence type="ECO:0000259" key="14">
    <source>
        <dbReference type="PROSITE" id="PS50059"/>
    </source>
</evidence>
<dbReference type="GO" id="GO:0003755">
    <property type="term" value="F:peptidyl-prolyl cis-trans isomerase activity"/>
    <property type="evidence" value="ECO:0007669"/>
    <property type="project" value="UniProtKB-UniRule"/>
</dbReference>
<dbReference type="GO" id="GO:0005737">
    <property type="term" value="C:cytoplasm"/>
    <property type="evidence" value="ECO:0007669"/>
    <property type="project" value="UniProtKB-SubCell"/>
</dbReference>
<dbReference type="InterPro" id="IPR001179">
    <property type="entry name" value="PPIase_FKBP_dom"/>
</dbReference>
<dbReference type="Gene3D" id="3.10.50.40">
    <property type="match status" value="1"/>
</dbReference>
<keyword evidence="8 11" id="KW-0413">Isomerase</keyword>
<evidence type="ECO:0000313" key="15">
    <source>
        <dbReference type="EMBL" id="TXR53546.1"/>
    </source>
</evidence>
<evidence type="ECO:0000256" key="10">
    <source>
        <dbReference type="ARBA" id="ARBA00029986"/>
    </source>
</evidence>
<evidence type="ECO:0000256" key="7">
    <source>
        <dbReference type="ARBA" id="ARBA00023186"/>
    </source>
</evidence>
<keyword evidence="6 11" id="KW-0697">Rotamase</keyword>
<evidence type="ECO:0000256" key="3">
    <source>
        <dbReference type="ARBA" id="ARBA00013194"/>
    </source>
</evidence>
<proteinExistence type="inferred from homology"/>
<evidence type="ECO:0000256" key="2">
    <source>
        <dbReference type="ARBA" id="ARBA00005464"/>
    </source>
</evidence>
<dbReference type="FunFam" id="3.10.50.40:FF:000001">
    <property type="entry name" value="Trigger factor"/>
    <property type="match status" value="1"/>
</dbReference>
<sequence>MQVSVETTTGLERRMTVGVPAGEVDNAVSQKLKETARRVRIDGFRPGKVPVAVVKQRFGDSVRAEVLEDIVRNYYAKAITEQKVVPAGMPKIEFSKDKAGEDVEFIATFEVFPEIALASFDGYEFEKSTTEVTDADIDTMLESLQKQRANYVAVERPAVNGDRVKIDFVGKIDGEAFEGGSAEGQSVTLGSGQMIPGFESGIEGLSAGETKAVDVTFPEDYGNEELAGKAAVFDITVHEVAEAEMPEMDEAFFAEFGAEGKDLESFKAEVRKNMEREARSALEAALKNAVIEKLVETNEFDIPAALVADEIPRLKQQAMQQFGQQAQFDVNTLPDELFKDQAERRVKVGLIMNEVINKAEIKADDAAVDAYINDQASVYQDPQQVVDYYKSNPEMLNQVRAAVVENAAIDHILEASKVVDTVVSYEEAIKSKNAAQG</sequence>